<sequence>MRSKNLVLANQTGVNIDTSEQRKYMKRNVVVDSEASKRPCLKASSIHVFMKTHPRKKNPATKSNRSIDPIVIEGSSSQLFEEVLHDNDYENNEYSSVPGFMDEVTDLFWDDDEIFNDENDLLDNEDTDQQKAVPKGYATLGPPTACCSKCHAIM</sequence>
<dbReference type="AlphaFoldDB" id="A0AAD8JCK8"/>
<dbReference type="EMBL" id="JAUIZM010000001">
    <property type="protein sequence ID" value="KAK1402035.1"/>
    <property type="molecule type" value="Genomic_DNA"/>
</dbReference>
<accession>A0AAD8JCK8</accession>
<name>A0AAD8JCK8_9APIA</name>
<organism evidence="1 2">
    <name type="scientific">Heracleum sosnowskyi</name>
    <dbReference type="NCBI Taxonomy" id="360622"/>
    <lineage>
        <taxon>Eukaryota</taxon>
        <taxon>Viridiplantae</taxon>
        <taxon>Streptophyta</taxon>
        <taxon>Embryophyta</taxon>
        <taxon>Tracheophyta</taxon>
        <taxon>Spermatophyta</taxon>
        <taxon>Magnoliopsida</taxon>
        <taxon>eudicotyledons</taxon>
        <taxon>Gunneridae</taxon>
        <taxon>Pentapetalae</taxon>
        <taxon>asterids</taxon>
        <taxon>campanulids</taxon>
        <taxon>Apiales</taxon>
        <taxon>Apiaceae</taxon>
        <taxon>Apioideae</taxon>
        <taxon>apioid superclade</taxon>
        <taxon>Tordylieae</taxon>
        <taxon>Tordyliinae</taxon>
        <taxon>Heracleum</taxon>
    </lineage>
</organism>
<protein>
    <submittedName>
        <fullName evidence="1">Uncharacterized protein</fullName>
    </submittedName>
</protein>
<evidence type="ECO:0000313" key="2">
    <source>
        <dbReference type="Proteomes" id="UP001237642"/>
    </source>
</evidence>
<reference evidence="1" key="2">
    <citation type="submission" date="2023-05" db="EMBL/GenBank/DDBJ databases">
        <authorList>
            <person name="Schelkunov M.I."/>
        </authorList>
    </citation>
    <scope>NUCLEOTIDE SEQUENCE</scope>
    <source>
        <strain evidence="1">Hsosn_3</strain>
        <tissue evidence="1">Leaf</tissue>
    </source>
</reference>
<comment type="caution">
    <text evidence="1">The sequence shown here is derived from an EMBL/GenBank/DDBJ whole genome shotgun (WGS) entry which is preliminary data.</text>
</comment>
<gene>
    <name evidence="1" type="ORF">POM88_001640</name>
</gene>
<reference evidence="1" key="1">
    <citation type="submission" date="2023-02" db="EMBL/GenBank/DDBJ databases">
        <title>Genome of toxic invasive species Heracleum sosnowskyi carries increased number of genes despite the absence of recent whole-genome duplications.</title>
        <authorList>
            <person name="Schelkunov M."/>
            <person name="Shtratnikova V."/>
            <person name="Makarenko M."/>
            <person name="Klepikova A."/>
            <person name="Omelchenko D."/>
            <person name="Novikova G."/>
            <person name="Obukhova E."/>
            <person name="Bogdanov V."/>
            <person name="Penin A."/>
            <person name="Logacheva M."/>
        </authorList>
    </citation>
    <scope>NUCLEOTIDE SEQUENCE</scope>
    <source>
        <strain evidence="1">Hsosn_3</strain>
        <tissue evidence="1">Leaf</tissue>
    </source>
</reference>
<proteinExistence type="predicted"/>
<evidence type="ECO:0000313" key="1">
    <source>
        <dbReference type="EMBL" id="KAK1402035.1"/>
    </source>
</evidence>
<dbReference type="Proteomes" id="UP001237642">
    <property type="component" value="Unassembled WGS sequence"/>
</dbReference>
<keyword evidence="2" id="KW-1185">Reference proteome</keyword>